<evidence type="ECO:0000313" key="4">
    <source>
        <dbReference type="Proteomes" id="UP000295411"/>
    </source>
</evidence>
<accession>A0A4R5U087</accession>
<keyword evidence="4" id="KW-1185">Reference proteome</keyword>
<feature type="transmembrane region" description="Helical" evidence="1">
    <location>
        <begin position="189"/>
        <end position="207"/>
    </location>
</feature>
<keyword evidence="1" id="KW-1133">Transmembrane helix</keyword>
<feature type="transmembrane region" description="Helical" evidence="1">
    <location>
        <begin position="42"/>
        <end position="65"/>
    </location>
</feature>
<evidence type="ECO:0000313" key="3">
    <source>
        <dbReference type="EMBL" id="TDK26974.1"/>
    </source>
</evidence>
<dbReference type="Proteomes" id="UP000295411">
    <property type="component" value="Unassembled WGS sequence"/>
</dbReference>
<organism evidence="3 4">
    <name type="scientific">Arthrobacter crusticola</name>
    <dbReference type="NCBI Taxonomy" id="2547960"/>
    <lineage>
        <taxon>Bacteria</taxon>
        <taxon>Bacillati</taxon>
        <taxon>Actinomycetota</taxon>
        <taxon>Actinomycetes</taxon>
        <taxon>Micrococcales</taxon>
        <taxon>Micrococcaceae</taxon>
        <taxon>Arthrobacter</taxon>
    </lineage>
</organism>
<dbReference type="RefSeq" id="WP_133403321.1">
    <property type="nucleotide sequence ID" value="NZ_SMTK01000002.1"/>
</dbReference>
<dbReference type="InterPro" id="IPR012429">
    <property type="entry name" value="HGSNAT_cat"/>
</dbReference>
<evidence type="ECO:0000259" key="2">
    <source>
        <dbReference type="Pfam" id="PF07786"/>
    </source>
</evidence>
<gene>
    <name evidence="3" type="ORF">E2F48_07425</name>
</gene>
<feature type="transmembrane region" description="Helical" evidence="1">
    <location>
        <begin position="108"/>
        <end position="126"/>
    </location>
</feature>
<feature type="transmembrane region" description="Helical" evidence="1">
    <location>
        <begin position="288"/>
        <end position="305"/>
    </location>
</feature>
<reference evidence="3 4" key="1">
    <citation type="submission" date="2019-03" db="EMBL/GenBank/DDBJ databases">
        <title>Arthrobacter sp. nov., an bacterium isolated from biocrust in Mu Us Desert.</title>
        <authorList>
            <person name="Lixiong L."/>
        </authorList>
    </citation>
    <scope>NUCLEOTIDE SEQUENCE [LARGE SCALE GENOMIC DNA]</scope>
    <source>
        <strain evidence="3 4">SLN-3</strain>
    </source>
</reference>
<comment type="caution">
    <text evidence="3">The sequence shown here is derived from an EMBL/GenBank/DDBJ whole genome shotgun (WGS) entry which is preliminary data.</text>
</comment>
<protein>
    <submittedName>
        <fullName evidence="3">DUF1624 domain-containing protein</fullName>
    </submittedName>
</protein>
<feature type="transmembrane region" description="Helical" evidence="1">
    <location>
        <begin position="312"/>
        <end position="337"/>
    </location>
</feature>
<proteinExistence type="predicted"/>
<keyword evidence="1" id="KW-0812">Transmembrane</keyword>
<keyword evidence="1" id="KW-0472">Membrane</keyword>
<dbReference type="Pfam" id="PF07786">
    <property type="entry name" value="HGSNAT_cat"/>
    <property type="match status" value="1"/>
</dbReference>
<feature type="transmembrane region" description="Helical" evidence="1">
    <location>
        <begin position="214"/>
        <end position="235"/>
    </location>
</feature>
<feature type="transmembrane region" description="Helical" evidence="1">
    <location>
        <begin position="133"/>
        <end position="153"/>
    </location>
</feature>
<feature type="transmembrane region" description="Helical" evidence="1">
    <location>
        <begin position="12"/>
        <end position="30"/>
    </location>
</feature>
<dbReference type="EMBL" id="SMTK01000002">
    <property type="protein sequence ID" value="TDK26974.1"/>
    <property type="molecule type" value="Genomic_DNA"/>
</dbReference>
<sequence>MVSSPAVRRLTGLDAARGIALFGMMSTHIFPLYVPGTAEPSWIALLFTGRASALFAVVAGIGLALLTGGSAPHRAGVLSQDRRGIAVRALIIASVGLVLGGVETNIAIILFHYGILFLLALPFLGLRVPVLAAWAAGWLLLSPVAAFLLRPWIEGTLNPPSLDGNPVWEHFLEPAALLADVFVTGYYPALQWLSYLLIGVVIGRLDLARLGVQAALILGGAAAAVAAKAASGYLLGPAGGLDALLQTPDGARYPLEAMLQVSVRRLDQTGSWWWLAVSTPHSGTPFDLLHTAGTAAAVTGICLLVTRRYRQLLLPLSAPGAMTLTLYSLHICVMSWVDQQEPVIDPAPVFWFQALVAVALGILFHRIHARGPLELIASGAAQAARSGGHPASRPDRR</sequence>
<dbReference type="AlphaFoldDB" id="A0A4R5U087"/>
<feature type="transmembrane region" description="Helical" evidence="1">
    <location>
        <begin position="85"/>
        <end position="102"/>
    </location>
</feature>
<feature type="domain" description="Heparan-alpha-glucosaminide N-acetyltransferase catalytic" evidence="2">
    <location>
        <begin position="9"/>
        <end position="209"/>
    </location>
</feature>
<dbReference type="OrthoDB" id="4966979at2"/>
<name>A0A4R5U087_9MICC</name>
<feature type="transmembrane region" description="Helical" evidence="1">
    <location>
        <begin position="349"/>
        <end position="367"/>
    </location>
</feature>
<evidence type="ECO:0000256" key="1">
    <source>
        <dbReference type="SAM" id="Phobius"/>
    </source>
</evidence>